<proteinExistence type="predicted"/>
<feature type="transmembrane region" description="Helical" evidence="2">
    <location>
        <begin position="75"/>
        <end position="94"/>
    </location>
</feature>
<dbReference type="EMBL" id="MU254129">
    <property type="protein sequence ID" value="KAG9241981.1"/>
    <property type="molecule type" value="Genomic_DNA"/>
</dbReference>
<gene>
    <name evidence="3" type="ORF">BJ878DRAFT_426891</name>
</gene>
<reference evidence="3" key="1">
    <citation type="journal article" date="2021" name="IMA Fungus">
        <title>Genomic characterization of three marine fungi, including Emericellopsis atlantica sp. nov. with signatures of a generalist lifestyle and marine biomass degradation.</title>
        <authorList>
            <person name="Hagestad O.C."/>
            <person name="Hou L."/>
            <person name="Andersen J.H."/>
            <person name="Hansen E.H."/>
            <person name="Altermark B."/>
            <person name="Li C."/>
            <person name="Kuhnert E."/>
            <person name="Cox R.J."/>
            <person name="Crous P.W."/>
            <person name="Spatafora J.W."/>
            <person name="Lail K."/>
            <person name="Amirebrahimi M."/>
            <person name="Lipzen A."/>
            <person name="Pangilinan J."/>
            <person name="Andreopoulos W."/>
            <person name="Hayes R.D."/>
            <person name="Ng V."/>
            <person name="Grigoriev I.V."/>
            <person name="Jackson S.A."/>
            <person name="Sutton T.D.S."/>
            <person name="Dobson A.D.W."/>
            <person name="Rama T."/>
        </authorList>
    </citation>
    <scope>NUCLEOTIDE SEQUENCE</scope>
    <source>
        <strain evidence="3">TRa3180A</strain>
    </source>
</reference>
<name>A0A9P8CE56_9HELO</name>
<comment type="caution">
    <text evidence="3">The sequence shown here is derived from an EMBL/GenBank/DDBJ whole genome shotgun (WGS) entry which is preliminary data.</text>
</comment>
<keyword evidence="2" id="KW-0812">Transmembrane</keyword>
<keyword evidence="4" id="KW-1185">Reference proteome</keyword>
<evidence type="ECO:0000313" key="4">
    <source>
        <dbReference type="Proteomes" id="UP000887226"/>
    </source>
</evidence>
<feature type="region of interest" description="Disordered" evidence="1">
    <location>
        <begin position="139"/>
        <end position="226"/>
    </location>
</feature>
<sequence length="226" mass="24636">MAPIPNALASLTTASTDLIASLIKRSPSLTELSARSIRPTQRSTLSILRRQTIADDSIIPTTYGSIDNGPSPGTIVGIVLGSVGGFLLILWLIYTCATLGGDIGGGSDYTESVVVARRKSHRSTRPQRPRRVSETVEIRRDAPPVRAVPVPRRSSGERDYAIVEESRTTRRERSRRGSDEVVVIEDHSSPPRRKKSTRERESGYRSVDPDAYGGVVGGRRGSSSRR</sequence>
<keyword evidence="2" id="KW-1133">Transmembrane helix</keyword>
<keyword evidence="2" id="KW-0472">Membrane</keyword>
<evidence type="ECO:0000313" key="3">
    <source>
        <dbReference type="EMBL" id="KAG9241981.1"/>
    </source>
</evidence>
<dbReference type="AlphaFoldDB" id="A0A9P8CE56"/>
<feature type="compositionally biased region" description="Low complexity" evidence="1">
    <location>
        <begin position="144"/>
        <end position="153"/>
    </location>
</feature>
<protein>
    <submittedName>
        <fullName evidence="3">Uncharacterized protein</fullName>
    </submittedName>
</protein>
<dbReference type="OrthoDB" id="5423884at2759"/>
<dbReference type="Proteomes" id="UP000887226">
    <property type="component" value="Unassembled WGS sequence"/>
</dbReference>
<evidence type="ECO:0000256" key="2">
    <source>
        <dbReference type="SAM" id="Phobius"/>
    </source>
</evidence>
<accession>A0A9P8CE56</accession>
<organism evidence="3 4">
    <name type="scientific">Calycina marina</name>
    <dbReference type="NCBI Taxonomy" id="1763456"/>
    <lineage>
        <taxon>Eukaryota</taxon>
        <taxon>Fungi</taxon>
        <taxon>Dikarya</taxon>
        <taxon>Ascomycota</taxon>
        <taxon>Pezizomycotina</taxon>
        <taxon>Leotiomycetes</taxon>
        <taxon>Helotiales</taxon>
        <taxon>Pezizellaceae</taxon>
        <taxon>Calycina</taxon>
    </lineage>
</organism>
<evidence type="ECO:0000256" key="1">
    <source>
        <dbReference type="SAM" id="MobiDB-lite"/>
    </source>
</evidence>
<feature type="compositionally biased region" description="Basic and acidic residues" evidence="1">
    <location>
        <begin position="154"/>
        <end position="189"/>
    </location>
</feature>